<reference evidence="2" key="1">
    <citation type="submission" date="2009-11" db="EMBL/GenBank/DDBJ databases">
        <authorList>
            <consortium name="The Broad Institute Genome Sequencing Platform"/>
            <person name="Ward D."/>
            <person name="Feldgarden M."/>
            <person name="Earl A."/>
            <person name="Young S.K."/>
            <person name="Zeng Q."/>
            <person name="Koehrsen M."/>
            <person name="Alvarado L."/>
            <person name="Berlin A."/>
            <person name="Bochicchio J."/>
            <person name="Borenstein D."/>
            <person name="Chapman S.B."/>
            <person name="Chen Z."/>
            <person name="Engels R."/>
            <person name="Freedman E."/>
            <person name="Gellesch M."/>
            <person name="Goldberg J."/>
            <person name="Griggs A."/>
            <person name="Gujja S."/>
            <person name="Heilman E."/>
            <person name="Heiman D."/>
            <person name="Hepburn T."/>
            <person name="Howarth C."/>
            <person name="Jen D."/>
            <person name="Larson L."/>
            <person name="Lewis B."/>
            <person name="Mehta T."/>
            <person name="Park D."/>
            <person name="Pearson M."/>
            <person name="Roberts A."/>
            <person name="Saif S."/>
            <person name="Shea T."/>
            <person name="Shenoy N."/>
            <person name="Sisk P."/>
            <person name="Stolte C."/>
            <person name="Sykes S."/>
            <person name="Thomson T."/>
            <person name="Walk T."/>
            <person name="White J."/>
            <person name="Yandava C."/>
            <person name="Izard J."/>
            <person name="Baranova O.V."/>
            <person name="Blanton J.M."/>
            <person name="Tanner A.C."/>
            <person name="Dewhirst F.E."/>
            <person name="Haas B."/>
            <person name="Nusbaum C."/>
            <person name="Birren B."/>
        </authorList>
    </citation>
    <scope>NUCLEOTIDE SEQUENCE [LARGE SCALE GENOMIC DNA]</scope>
    <source>
        <strain evidence="2">1-1 BBBD Race 1</strain>
    </source>
</reference>
<evidence type="ECO:0000313" key="3">
    <source>
        <dbReference type="EnsemblFungi" id="PTTG_26601-t43_1-p1"/>
    </source>
</evidence>
<feature type="chain" id="PRO_5008110233" evidence="1">
    <location>
        <begin position="19"/>
        <end position="160"/>
    </location>
</feature>
<dbReference type="OrthoDB" id="2497179at2759"/>
<sequence>MLGRLWSVSFFVAHFTNARTTGFPATCSNDWSMDRREHVVRCPNVESETPVKCAPSSCSNFPICSSCVNVATQERHNSMTCRKGYNMIDTGSSSLAMCIDQDESAFECTGGCQGTLTCDSCAYDVTPFNMQQLQKRANPIVNGMVVGNGRTGFGPQGIDW</sequence>
<dbReference type="AlphaFoldDB" id="A0A180GSA6"/>
<proteinExistence type="predicted"/>
<reference evidence="3 4" key="3">
    <citation type="journal article" date="2017" name="G3 (Bethesda)">
        <title>Comparative analysis highlights variable genome content of wheat rusts and divergence of the mating loci.</title>
        <authorList>
            <person name="Cuomo C.A."/>
            <person name="Bakkeren G."/>
            <person name="Khalil H.B."/>
            <person name="Panwar V."/>
            <person name="Joly D."/>
            <person name="Linning R."/>
            <person name="Sakthikumar S."/>
            <person name="Song X."/>
            <person name="Adiconis X."/>
            <person name="Fan L."/>
            <person name="Goldberg J.M."/>
            <person name="Levin J.Z."/>
            <person name="Young S."/>
            <person name="Zeng Q."/>
            <person name="Anikster Y."/>
            <person name="Bruce M."/>
            <person name="Wang M."/>
            <person name="Yin C."/>
            <person name="McCallum B."/>
            <person name="Szabo L.J."/>
            <person name="Hulbert S."/>
            <person name="Chen X."/>
            <person name="Fellers J.P."/>
        </authorList>
    </citation>
    <scope>NUCLEOTIDE SEQUENCE</scope>
    <source>
        <strain evidence="4">Isolate 1-1 / race 1 (BBBD)</strain>
        <strain evidence="3">isolate 1-1 / race 1 (BBBD)</strain>
    </source>
</reference>
<evidence type="ECO:0000313" key="2">
    <source>
        <dbReference type="EMBL" id="OAV95595.1"/>
    </source>
</evidence>
<dbReference type="VEuPathDB" id="FungiDB:PTTG_26601"/>
<dbReference type="EnsemblFungi" id="PTTG_26601-t43_1">
    <property type="protein sequence ID" value="PTTG_26601-t43_1-p1"/>
    <property type="gene ID" value="PTTG_26601"/>
</dbReference>
<reference evidence="3" key="4">
    <citation type="submission" date="2025-05" db="UniProtKB">
        <authorList>
            <consortium name="EnsemblFungi"/>
        </authorList>
    </citation>
    <scope>IDENTIFICATION</scope>
    <source>
        <strain evidence="3">isolate 1-1 / race 1 (BBBD)</strain>
    </source>
</reference>
<dbReference type="EMBL" id="ADAS02000027">
    <property type="protein sequence ID" value="OAV95595.1"/>
    <property type="molecule type" value="Genomic_DNA"/>
</dbReference>
<keyword evidence="4" id="KW-1185">Reference proteome</keyword>
<gene>
    <name evidence="2" type="ORF">PTTG_26601</name>
</gene>
<name>A0A180GSA6_PUCT1</name>
<dbReference type="Proteomes" id="UP000005240">
    <property type="component" value="Unassembled WGS sequence"/>
</dbReference>
<feature type="signal peptide" evidence="1">
    <location>
        <begin position="1"/>
        <end position="18"/>
    </location>
</feature>
<organism evidence="2">
    <name type="scientific">Puccinia triticina (isolate 1-1 / race 1 (BBBD))</name>
    <name type="common">Brown leaf rust fungus</name>
    <dbReference type="NCBI Taxonomy" id="630390"/>
    <lineage>
        <taxon>Eukaryota</taxon>
        <taxon>Fungi</taxon>
        <taxon>Dikarya</taxon>
        <taxon>Basidiomycota</taxon>
        <taxon>Pucciniomycotina</taxon>
        <taxon>Pucciniomycetes</taxon>
        <taxon>Pucciniales</taxon>
        <taxon>Pucciniaceae</taxon>
        <taxon>Puccinia</taxon>
    </lineage>
</organism>
<accession>A0A180GSA6</accession>
<protein>
    <submittedName>
        <fullName evidence="2 3">Uncharacterized protein</fullName>
    </submittedName>
</protein>
<evidence type="ECO:0000256" key="1">
    <source>
        <dbReference type="SAM" id="SignalP"/>
    </source>
</evidence>
<reference evidence="2" key="2">
    <citation type="submission" date="2016-05" db="EMBL/GenBank/DDBJ databases">
        <title>Comparative analysis highlights variable genome content of wheat rusts and divergence of the mating loci.</title>
        <authorList>
            <person name="Cuomo C.A."/>
            <person name="Bakkeren G."/>
            <person name="Szabo L."/>
            <person name="Khalil H."/>
            <person name="Joly D."/>
            <person name="Goldberg J."/>
            <person name="Young S."/>
            <person name="Zeng Q."/>
            <person name="Fellers J."/>
        </authorList>
    </citation>
    <scope>NUCLEOTIDE SEQUENCE [LARGE SCALE GENOMIC DNA]</scope>
    <source>
        <strain evidence="2">1-1 BBBD Race 1</strain>
    </source>
</reference>
<keyword evidence="1" id="KW-0732">Signal</keyword>
<evidence type="ECO:0000313" key="4">
    <source>
        <dbReference type="Proteomes" id="UP000005240"/>
    </source>
</evidence>